<name>A0A6A2WXH1_HIBSY</name>
<proteinExistence type="predicted"/>
<dbReference type="Proteomes" id="UP000436088">
    <property type="component" value="Unassembled WGS sequence"/>
</dbReference>
<dbReference type="PANTHER" id="PTHR36322">
    <property type="entry name" value="TRANSMEMBRANE PROTEIN"/>
    <property type="match status" value="1"/>
</dbReference>
<comment type="caution">
    <text evidence="1">The sequence shown here is derived from an EMBL/GenBank/DDBJ whole genome shotgun (WGS) entry which is preliminary data.</text>
</comment>
<protein>
    <submittedName>
        <fullName evidence="1">Pentatricopeptide repeat-containing protein</fullName>
    </submittedName>
</protein>
<evidence type="ECO:0000313" key="2">
    <source>
        <dbReference type="Proteomes" id="UP000436088"/>
    </source>
</evidence>
<sequence>MMTTVWWFRTSRRRCLLLLLCSPLLVPILCATFPLLCLAEVFFRIYRRSSSGKATAAQEDEENRLRQCEEGCYGDRKAMEAWLLQRYLEDQLALVGSVYDCGDDLDDQDLDSKRPLLS</sequence>
<reference evidence="1" key="1">
    <citation type="submission" date="2019-09" db="EMBL/GenBank/DDBJ databases">
        <title>Draft genome information of white flower Hibiscus syriacus.</title>
        <authorList>
            <person name="Kim Y.-M."/>
        </authorList>
    </citation>
    <scope>NUCLEOTIDE SEQUENCE [LARGE SCALE GENOMIC DNA]</scope>
    <source>
        <strain evidence="1">YM2019G1</strain>
    </source>
</reference>
<dbReference type="OrthoDB" id="1723207at2759"/>
<gene>
    <name evidence="1" type="ORF">F3Y22_tig00112501pilonHSYRG00039</name>
</gene>
<dbReference type="EMBL" id="VEPZ02001597">
    <property type="protein sequence ID" value="KAE8666338.1"/>
    <property type="molecule type" value="Genomic_DNA"/>
</dbReference>
<keyword evidence="2" id="KW-1185">Reference proteome</keyword>
<dbReference type="PANTHER" id="PTHR36322:SF3">
    <property type="entry name" value="TRANSMEMBRANE PROTEIN"/>
    <property type="match status" value="1"/>
</dbReference>
<organism evidence="1 2">
    <name type="scientific">Hibiscus syriacus</name>
    <name type="common">Rose of Sharon</name>
    <dbReference type="NCBI Taxonomy" id="106335"/>
    <lineage>
        <taxon>Eukaryota</taxon>
        <taxon>Viridiplantae</taxon>
        <taxon>Streptophyta</taxon>
        <taxon>Embryophyta</taxon>
        <taxon>Tracheophyta</taxon>
        <taxon>Spermatophyta</taxon>
        <taxon>Magnoliopsida</taxon>
        <taxon>eudicotyledons</taxon>
        <taxon>Gunneridae</taxon>
        <taxon>Pentapetalae</taxon>
        <taxon>rosids</taxon>
        <taxon>malvids</taxon>
        <taxon>Malvales</taxon>
        <taxon>Malvaceae</taxon>
        <taxon>Malvoideae</taxon>
        <taxon>Hibiscus</taxon>
    </lineage>
</organism>
<accession>A0A6A2WXH1</accession>
<dbReference type="AlphaFoldDB" id="A0A6A2WXH1"/>
<evidence type="ECO:0000313" key="1">
    <source>
        <dbReference type="EMBL" id="KAE8666338.1"/>
    </source>
</evidence>